<dbReference type="EMBL" id="KN880528">
    <property type="protein sequence ID" value="KIY67355.1"/>
    <property type="molecule type" value="Genomic_DNA"/>
</dbReference>
<dbReference type="GO" id="GO:0016491">
    <property type="term" value="F:oxidoreductase activity"/>
    <property type="evidence" value="ECO:0007669"/>
    <property type="project" value="UniProtKB-KW"/>
</dbReference>
<evidence type="ECO:0000313" key="4">
    <source>
        <dbReference type="EMBL" id="KIY67355.1"/>
    </source>
</evidence>
<dbReference type="InterPro" id="IPR050523">
    <property type="entry name" value="AKR_Detox_Biosynth"/>
</dbReference>
<dbReference type="PANTHER" id="PTHR43364:SF2">
    <property type="entry name" value="ARYL-ALCOHOL DEHYDROGENASE AAD10-RELATED"/>
    <property type="match status" value="1"/>
</dbReference>
<gene>
    <name evidence="4" type="ORF">CYLTODRAFT_353357</name>
</gene>
<dbReference type="PANTHER" id="PTHR43364">
    <property type="entry name" value="NADH-SPECIFIC METHYLGLYOXAL REDUCTASE-RELATED"/>
    <property type="match status" value="1"/>
</dbReference>
<proteinExistence type="inferred from homology"/>
<evidence type="ECO:0000256" key="2">
    <source>
        <dbReference type="ARBA" id="ARBA00038157"/>
    </source>
</evidence>
<keyword evidence="1" id="KW-0560">Oxidoreductase</keyword>
<dbReference type="OrthoDB" id="48988at2759"/>
<evidence type="ECO:0000313" key="5">
    <source>
        <dbReference type="Proteomes" id="UP000054007"/>
    </source>
</evidence>
<dbReference type="Proteomes" id="UP000054007">
    <property type="component" value="Unassembled WGS sequence"/>
</dbReference>
<organism evidence="4 5">
    <name type="scientific">Cylindrobasidium torrendii FP15055 ss-10</name>
    <dbReference type="NCBI Taxonomy" id="1314674"/>
    <lineage>
        <taxon>Eukaryota</taxon>
        <taxon>Fungi</taxon>
        <taxon>Dikarya</taxon>
        <taxon>Basidiomycota</taxon>
        <taxon>Agaricomycotina</taxon>
        <taxon>Agaricomycetes</taxon>
        <taxon>Agaricomycetidae</taxon>
        <taxon>Agaricales</taxon>
        <taxon>Marasmiineae</taxon>
        <taxon>Physalacriaceae</taxon>
        <taxon>Cylindrobasidium</taxon>
    </lineage>
</organism>
<comment type="similarity">
    <text evidence="2">Belongs to the aldo/keto reductase family. Aldo/keto reductase 2 subfamily.</text>
</comment>
<dbReference type="STRING" id="1314674.A0A0D7BAV6"/>
<dbReference type="SUPFAM" id="SSF51430">
    <property type="entry name" value="NAD(P)-linked oxidoreductase"/>
    <property type="match status" value="1"/>
</dbReference>
<dbReference type="AlphaFoldDB" id="A0A0D7BAV6"/>
<feature type="domain" description="NADP-dependent oxidoreductase" evidence="3">
    <location>
        <begin position="31"/>
        <end position="352"/>
    </location>
</feature>
<dbReference type="Gene3D" id="3.20.20.100">
    <property type="entry name" value="NADP-dependent oxidoreductase domain"/>
    <property type="match status" value="1"/>
</dbReference>
<evidence type="ECO:0000259" key="3">
    <source>
        <dbReference type="Pfam" id="PF00248"/>
    </source>
</evidence>
<dbReference type="InterPro" id="IPR023210">
    <property type="entry name" value="NADP_OxRdtase_dom"/>
</dbReference>
<sequence>MDKFLAPGPPPATKLGEYRALSSRAGVHVSPLCLGAMSIGESNDVWTGVMGSAMTKEKSFELLDAYFDMGGNFIDTANGYQDETSEQIIGAWIEARKNRDQVVLATKYTTHYKVRDPAIKNKVNYVGNNVKSMRLSVEASLEKLRTSYIDLLYVHWWDYETSVEEVMDGLHNLVVAGKVLYLGISDAPAWVVAQANTYAKAYGKTPFVVYQGQWNIMARSFERDIIPMARSFGIALAPWGVIGGGRLRTDAEEKRRLESGDKGRGGDAWQRTQAEITVSHALEKVAGELGVKSITSGELTQTLIVAIAYVMQKTTHVFPIIGGHKVEHLKDNLEALDITLSAQQIEYLESVSEFDPGFPNTIIGDGTYISPIMRPGATIVKHPLPKPITASTAPSR</sequence>
<name>A0A0D7BAV6_9AGAR</name>
<accession>A0A0D7BAV6</accession>
<evidence type="ECO:0000256" key="1">
    <source>
        <dbReference type="ARBA" id="ARBA00023002"/>
    </source>
</evidence>
<dbReference type="InterPro" id="IPR036812">
    <property type="entry name" value="NAD(P)_OxRdtase_dom_sf"/>
</dbReference>
<dbReference type="Pfam" id="PF00248">
    <property type="entry name" value="Aldo_ket_red"/>
    <property type="match status" value="1"/>
</dbReference>
<keyword evidence="5" id="KW-1185">Reference proteome</keyword>
<protein>
    <submittedName>
        <fullName evidence="4">Aldo/keto reductase</fullName>
    </submittedName>
</protein>
<reference evidence="4 5" key="1">
    <citation type="journal article" date="2015" name="Fungal Genet. Biol.">
        <title>Evolution of novel wood decay mechanisms in Agaricales revealed by the genome sequences of Fistulina hepatica and Cylindrobasidium torrendii.</title>
        <authorList>
            <person name="Floudas D."/>
            <person name="Held B.W."/>
            <person name="Riley R."/>
            <person name="Nagy L.G."/>
            <person name="Koehler G."/>
            <person name="Ransdell A.S."/>
            <person name="Younus H."/>
            <person name="Chow J."/>
            <person name="Chiniquy J."/>
            <person name="Lipzen A."/>
            <person name="Tritt A."/>
            <person name="Sun H."/>
            <person name="Haridas S."/>
            <person name="LaButti K."/>
            <person name="Ohm R.A."/>
            <person name="Kues U."/>
            <person name="Blanchette R.A."/>
            <person name="Grigoriev I.V."/>
            <person name="Minto R.E."/>
            <person name="Hibbett D.S."/>
        </authorList>
    </citation>
    <scope>NUCLEOTIDE SEQUENCE [LARGE SCALE GENOMIC DNA]</scope>
    <source>
        <strain evidence="4 5">FP15055 ss-10</strain>
    </source>
</reference>